<comment type="catalytic activity">
    <reaction evidence="19">
        <text>DNA(n) + a 2'-deoxyribonucleoside 5'-triphosphate = DNA(n+1) + diphosphate</text>
        <dbReference type="Rhea" id="RHEA:22508"/>
        <dbReference type="Rhea" id="RHEA-COMP:17339"/>
        <dbReference type="Rhea" id="RHEA-COMP:17340"/>
        <dbReference type="ChEBI" id="CHEBI:33019"/>
        <dbReference type="ChEBI" id="CHEBI:61560"/>
        <dbReference type="ChEBI" id="CHEBI:173112"/>
        <dbReference type="EC" id="2.7.7.7"/>
    </reaction>
</comment>
<keyword evidence="16" id="KW-0917">Virion maturation</keyword>
<dbReference type="GO" id="GO:0003887">
    <property type="term" value="F:DNA-directed DNA polymerase activity"/>
    <property type="evidence" value="ECO:0007669"/>
    <property type="project" value="UniProtKB-KW"/>
</dbReference>
<evidence type="ECO:0000256" key="20">
    <source>
        <dbReference type="PROSITE-ProRule" id="PRU00047"/>
    </source>
</evidence>
<keyword evidence="5" id="KW-0548">Nucleotidyltransferase</keyword>
<feature type="compositionally biased region" description="Basic and acidic residues" evidence="21">
    <location>
        <begin position="306"/>
        <end position="318"/>
    </location>
</feature>
<dbReference type="Pfam" id="PF22936">
    <property type="entry name" value="Pol_BBD"/>
    <property type="match status" value="1"/>
</dbReference>
<evidence type="ECO:0000256" key="2">
    <source>
        <dbReference type="ARBA" id="ARBA00022578"/>
    </source>
</evidence>
<keyword evidence="12" id="KW-0460">Magnesium</keyword>
<keyword evidence="13" id="KW-0229">DNA integration</keyword>
<dbReference type="InterPro" id="IPR039537">
    <property type="entry name" value="Retrotran_Ty1/copia-like"/>
</dbReference>
<evidence type="ECO:0000256" key="11">
    <source>
        <dbReference type="ARBA" id="ARBA00022840"/>
    </source>
</evidence>
<dbReference type="InterPro" id="IPR054722">
    <property type="entry name" value="PolX-like_BBD"/>
</dbReference>
<sequence>MTSIEKLLITGSKFNGTTDVVNFLTWASSVKLELQDNSDGAFEAVDDIDGLNAIGVARPVPTESAPLESVEYKEMLKAWNKMNIKAKAIITKRLDERGPAYAYVCNMDYARDMWKALNEMYMSKDINGFYKYLVTLMGARRGSDESVALYYQKFSRDYMNVKSVITTLAKDGTSAMSSNATTTTAVDFYALDLMASVMFMNQIGSEYDVWRQTTVSTIGVKDLSLRKLYESAVAAEGMKSSAAAADAAQAYYANEDKKGNNNSNVKLNRAGQPRQIPGSTGFKGCFNCNKPDHLAKDCPDPPRNQRNADAREAARPKGDYNNSNKKNSQQNAKKESGNVAAELLEFDDEIILMASAGGVVPRWILDSGATSHMVGNRDILTGVTPIDPRPIGGIGGHSLVAIGIGSLDCILGGELITLKDVLFVPKLTHQLVSVAKLMQDGKDIVFKENSVVYGGNVIARMQNSLFDLDITLIDHAMIASVDNPDIWHRRLGHAGISAVNLVRKYQMAEGINSEMSAYHSCDCCILGKSTRPSFDYRPPKRKAKPFALVHTDLAGPVKPESYSKKKYVMTIVDDCTRYVWIYFLREKSEATSKFQEWLAMVDNQFGYGRVKALHSDGGGEYLNNTMDTLLKARGIEHLTTCPHTPQQNGIAERFNGTLFNKVRCMLLDGNVAKIWWAEAASTAAYIHNRLPTKVLKDHTPYQALLGEKPDISHMRVFGCVVYCHVSEYHIKLDDTAVKCIFCPCVT</sequence>
<dbReference type="AlphaFoldDB" id="A0A507BQV0"/>
<dbReference type="STRING" id="1806994.A0A507BQV0"/>
<evidence type="ECO:0000256" key="19">
    <source>
        <dbReference type="ARBA" id="ARBA00049244"/>
    </source>
</evidence>
<evidence type="ECO:0000256" key="14">
    <source>
        <dbReference type="ARBA" id="ARBA00022918"/>
    </source>
</evidence>
<dbReference type="PANTHER" id="PTHR42648">
    <property type="entry name" value="TRANSPOSASE, PUTATIVE-RELATED"/>
    <property type="match status" value="1"/>
</dbReference>
<dbReference type="Proteomes" id="UP000319731">
    <property type="component" value="Unassembled WGS sequence"/>
</dbReference>
<evidence type="ECO:0000256" key="12">
    <source>
        <dbReference type="ARBA" id="ARBA00022842"/>
    </source>
</evidence>
<keyword evidence="9" id="KW-0255">Endonuclease</keyword>
<evidence type="ECO:0000256" key="5">
    <source>
        <dbReference type="ARBA" id="ARBA00022695"/>
    </source>
</evidence>
<dbReference type="GO" id="GO:0006310">
    <property type="term" value="P:DNA recombination"/>
    <property type="evidence" value="ECO:0007669"/>
    <property type="project" value="UniProtKB-KW"/>
</dbReference>
<accession>A0A507BQV0</accession>
<comment type="caution">
    <text evidence="24">The sequence shown here is derived from an EMBL/GenBank/DDBJ whole genome shotgun (WGS) entry which is preliminary data.</text>
</comment>
<dbReference type="GO" id="GO:0015074">
    <property type="term" value="P:DNA integration"/>
    <property type="evidence" value="ECO:0007669"/>
    <property type="project" value="UniProtKB-KW"/>
</dbReference>
<dbReference type="GO" id="GO:0008233">
    <property type="term" value="F:peptidase activity"/>
    <property type="evidence" value="ECO:0007669"/>
    <property type="project" value="UniProtKB-KW"/>
</dbReference>
<feature type="domain" description="Integrase catalytic" evidence="23">
    <location>
        <begin position="541"/>
        <end position="708"/>
    </location>
</feature>
<evidence type="ECO:0000256" key="4">
    <source>
        <dbReference type="ARBA" id="ARBA00022670"/>
    </source>
</evidence>
<evidence type="ECO:0000256" key="9">
    <source>
        <dbReference type="ARBA" id="ARBA00022759"/>
    </source>
</evidence>
<dbReference type="GO" id="GO:0005634">
    <property type="term" value="C:nucleus"/>
    <property type="evidence" value="ECO:0007669"/>
    <property type="project" value="UniProtKB-ARBA"/>
</dbReference>
<evidence type="ECO:0000256" key="15">
    <source>
        <dbReference type="ARBA" id="ARBA00022932"/>
    </source>
</evidence>
<keyword evidence="15 24" id="KW-0808">Transferase</keyword>
<keyword evidence="14" id="KW-0695">RNA-directed DNA polymerase</keyword>
<dbReference type="InterPro" id="IPR012337">
    <property type="entry name" value="RNaseH-like_sf"/>
</dbReference>
<dbReference type="InterPro" id="IPR025724">
    <property type="entry name" value="GAG-pre-integrase_dom"/>
</dbReference>
<evidence type="ECO:0000256" key="10">
    <source>
        <dbReference type="ARBA" id="ARBA00022801"/>
    </source>
</evidence>
<dbReference type="InterPro" id="IPR036397">
    <property type="entry name" value="RNaseH_sf"/>
</dbReference>
<dbReference type="OrthoDB" id="7691805at2759"/>
<evidence type="ECO:0000256" key="13">
    <source>
        <dbReference type="ARBA" id="ARBA00022908"/>
    </source>
</evidence>
<keyword evidence="7" id="KW-0479">Metal-binding</keyword>
<keyword evidence="4" id="KW-0645">Protease</keyword>
<evidence type="ECO:0000313" key="25">
    <source>
        <dbReference type="Proteomes" id="UP000319731"/>
    </source>
</evidence>
<dbReference type="RefSeq" id="XP_031021798.1">
    <property type="nucleotide sequence ID" value="XM_031172227.1"/>
</dbReference>
<comment type="function">
    <text evidence="1">The aspartyl protease (PR) mediates the proteolytic cleavages of the Gag and Gag-Pol polyproteins after assembly of the VLP.</text>
</comment>
<feature type="region of interest" description="Disordered" evidence="21">
    <location>
        <begin position="293"/>
        <end position="336"/>
    </location>
</feature>
<dbReference type="InterPro" id="IPR036875">
    <property type="entry name" value="Znf_CCHC_sf"/>
</dbReference>
<keyword evidence="6" id="KW-0540">Nuclease</keyword>
<dbReference type="GO" id="GO:0003964">
    <property type="term" value="F:RNA-directed DNA polymerase activity"/>
    <property type="evidence" value="ECO:0007669"/>
    <property type="project" value="UniProtKB-KW"/>
</dbReference>
<keyword evidence="8" id="KW-0547">Nucleotide-binding</keyword>
<keyword evidence="10" id="KW-0378">Hydrolase</keyword>
<keyword evidence="3" id="KW-1188">Viral release from host cell</keyword>
<dbReference type="Pfam" id="PF13976">
    <property type="entry name" value="gag_pre-integrs"/>
    <property type="match status" value="1"/>
</dbReference>
<evidence type="ECO:0000256" key="7">
    <source>
        <dbReference type="ARBA" id="ARBA00022723"/>
    </source>
</evidence>
<dbReference type="InterPro" id="IPR001878">
    <property type="entry name" value="Znf_CCHC"/>
</dbReference>
<dbReference type="GO" id="GO:0005524">
    <property type="term" value="F:ATP binding"/>
    <property type="evidence" value="ECO:0007669"/>
    <property type="project" value="UniProtKB-KW"/>
</dbReference>
<dbReference type="GeneID" id="42007524"/>
<dbReference type="EMBL" id="QEAO01000149">
    <property type="protein sequence ID" value="TPX29978.1"/>
    <property type="molecule type" value="Genomic_DNA"/>
</dbReference>
<evidence type="ECO:0000256" key="16">
    <source>
        <dbReference type="ARBA" id="ARBA00023113"/>
    </source>
</evidence>
<dbReference type="GO" id="GO:0032196">
    <property type="term" value="P:transposition"/>
    <property type="evidence" value="ECO:0007669"/>
    <property type="project" value="UniProtKB-KW"/>
</dbReference>
<dbReference type="GO" id="GO:0003676">
    <property type="term" value="F:nucleic acid binding"/>
    <property type="evidence" value="ECO:0007669"/>
    <property type="project" value="InterPro"/>
</dbReference>
<keyword evidence="11" id="KW-0067">ATP-binding</keyword>
<evidence type="ECO:0000256" key="6">
    <source>
        <dbReference type="ARBA" id="ARBA00022722"/>
    </source>
</evidence>
<feature type="domain" description="CCHC-type" evidence="22">
    <location>
        <begin position="285"/>
        <end position="300"/>
    </location>
</feature>
<feature type="region of interest" description="Disordered" evidence="21">
    <location>
        <begin position="256"/>
        <end position="278"/>
    </location>
</feature>
<evidence type="ECO:0000256" key="1">
    <source>
        <dbReference type="ARBA" id="ARBA00002180"/>
    </source>
</evidence>
<dbReference type="PROSITE" id="PS50158">
    <property type="entry name" value="ZF_CCHC"/>
    <property type="match status" value="1"/>
</dbReference>
<evidence type="ECO:0000256" key="3">
    <source>
        <dbReference type="ARBA" id="ARBA00022612"/>
    </source>
</evidence>
<organism evidence="24 25">
    <name type="scientific">Synchytrium microbalum</name>
    <dbReference type="NCBI Taxonomy" id="1806994"/>
    <lineage>
        <taxon>Eukaryota</taxon>
        <taxon>Fungi</taxon>
        <taxon>Fungi incertae sedis</taxon>
        <taxon>Chytridiomycota</taxon>
        <taxon>Chytridiomycota incertae sedis</taxon>
        <taxon>Chytridiomycetes</taxon>
        <taxon>Synchytriales</taxon>
        <taxon>Synchytriaceae</taxon>
        <taxon>Synchytrium</taxon>
    </lineage>
</organism>
<evidence type="ECO:0000256" key="17">
    <source>
        <dbReference type="ARBA" id="ARBA00023172"/>
    </source>
</evidence>
<name>A0A507BQV0_9FUNG</name>
<reference evidence="24 25" key="1">
    <citation type="journal article" date="2019" name="Sci. Rep.">
        <title>Comparative genomics of chytrid fungi reveal insights into the obligate biotrophic and pathogenic lifestyle of Synchytrium endobioticum.</title>
        <authorList>
            <person name="van de Vossenberg B.T.L.H."/>
            <person name="Warris S."/>
            <person name="Nguyen H.D.T."/>
            <person name="van Gent-Pelzer M.P.E."/>
            <person name="Joly D.L."/>
            <person name="van de Geest H.C."/>
            <person name="Bonants P.J.M."/>
            <person name="Smith D.S."/>
            <person name="Levesque C.A."/>
            <person name="van der Lee T.A.J."/>
        </authorList>
    </citation>
    <scope>NUCLEOTIDE SEQUENCE [LARGE SCALE GENOMIC DNA]</scope>
    <source>
        <strain evidence="24 25">JEL517</strain>
    </source>
</reference>
<dbReference type="InterPro" id="IPR001584">
    <property type="entry name" value="Integrase_cat-core"/>
</dbReference>
<dbReference type="SMART" id="SM00343">
    <property type="entry name" value="ZnF_C2HC"/>
    <property type="match status" value="1"/>
</dbReference>
<keyword evidence="2" id="KW-0815">Transposition</keyword>
<dbReference type="Gene3D" id="4.10.60.10">
    <property type="entry name" value="Zinc finger, CCHC-type"/>
    <property type="match status" value="1"/>
</dbReference>
<comment type="catalytic activity">
    <reaction evidence="18">
        <text>DNA(n) + a 2'-deoxyribonucleoside 5'-triphosphate = DNA(n+1) + diphosphate</text>
        <dbReference type="Rhea" id="RHEA:22508"/>
        <dbReference type="Rhea" id="RHEA-COMP:17339"/>
        <dbReference type="Rhea" id="RHEA-COMP:17340"/>
        <dbReference type="ChEBI" id="CHEBI:33019"/>
        <dbReference type="ChEBI" id="CHEBI:61560"/>
        <dbReference type="ChEBI" id="CHEBI:173112"/>
        <dbReference type="EC" id="2.7.7.49"/>
    </reaction>
</comment>
<keyword evidence="17" id="KW-0233">DNA recombination</keyword>
<keyword evidence="25" id="KW-1185">Reference proteome</keyword>
<evidence type="ECO:0000259" key="22">
    <source>
        <dbReference type="PROSITE" id="PS50158"/>
    </source>
</evidence>
<dbReference type="GO" id="GO:0006508">
    <property type="term" value="P:proteolysis"/>
    <property type="evidence" value="ECO:0007669"/>
    <property type="project" value="UniProtKB-KW"/>
</dbReference>
<dbReference type="PANTHER" id="PTHR42648:SF11">
    <property type="entry name" value="TRANSPOSON TY4-P GAG-POL POLYPROTEIN"/>
    <property type="match status" value="1"/>
</dbReference>
<dbReference type="Pfam" id="PF00665">
    <property type="entry name" value="rve"/>
    <property type="match status" value="1"/>
</dbReference>
<dbReference type="Gene3D" id="3.30.420.10">
    <property type="entry name" value="Ribonuclease H-like superfamily/Ribonuclease H"/>
    <property type="match status" value="1"/>
</dbReference>
<evidence type="ECO:0000256" key="21">
    <source>
        <dbReference type="SAM" id="MobiDB-lite"/>
    </source>
</evidence>
<dbReference type="SUPFAM" id="SSF57756">
    <property type="entry name" value="Retrovirus zinc finger-like domains"/>
    <property type="match status" value="1"/>
</dbReference>
<evidence type="ECO:0000256" key="8">
    <source>
        <dbReference type="ARBA" id="ARBA00022741"/>
    </source>
</evidence>
<dbReference type="Pfam" id="PF00098">
    <property type="entry name" value="zf-CCHC"/>
    <property type="match status" value="1"/>
</dbReference>
<protein>
    <submittedName>
        <fullName evidence="24">DNA-directed DNA polymerase</fullName>
    </submittedName>
</protein>
<proteinExistence type="predicted"/>
<feature type="compositionally biased region" description="Low complexity" evidence="21">
    <location>
        <begin position="321"/>
        <end position="331"/>
    </location>
</feature>
<dbReference type="PROSITE" id="PS50994">
    <property type="entry name" value="INTEGRASE"/>
    <property type="match status" value="1"/>
</dbReference>
<dbReference type="GO" id="GO:0004519">
    <property type="term" value="F:endonuclease activity"/>
    <property type="evidence" value="ECO:0007669"/>
    <property type="project" value="UniProtKB-KW"/>
</dbReference>
<dbReference type="SUPFAM" id="SSF53098">
    <property type="entry name" value="Ribonuclease H-like"/>
    <property type="match status" value="1"/>
</dbReference>
<keyword evidence="15 24" id="KW-0239">DNA-directed DNA polymerase</keyword>
<evidence type="ECO:0000259" key="23">
    <source>
        <dbReference type="PROSITE" id="PS50994"/>
    </source>
</evidence>
<gene>
    <name evidence="24" type="ORF">SmJEL517_g06301</name>
</gene>
<evidence type="ECO:0000256" key="18">
    <source>
        <dbReference type="ARBA" id="ARBA00048173"/>
    </source>
</evidence>
<keyword evidence="20" id="KW-0862">Zinc</keyword>
<dbReference type="GO" id="GO:0008270">
    <property type="term" value="F:zinc ion binding"/>
    <property type="evidence" value="ECO:0007669"/>
    <property type="project" value="UniProtKB-KW"/>
</dbReference>
<evidence type="ECO:0000313" key="24">
    <source>
        <dbReference type="EMBL" id="TPX29978.1"/>
    </source>
</evidence>
<keyword evidence="20" id="KW-0863">Zinc-finger</keyword>